<dbReference type="Proteomes" id="UP000299102">
    <property type="component" value="Unassembled WGS sequence"/>
</dbReference>
<organism evidence="1 2">
    <name type="scientific">Eumeta variegata</name>
    <name type="common">Bagworm moth</name>
    <name type="synonym">Eumeta japonica</name>
    <dbReference type="NCBI Taxonomy" id="151549"/>
    <lineage>
        <taxon>Eukaryota</taxon>
        <taxon>Metazoa</taxon>
        <taxon>Ecdysozoa</taxon>
        <taxon>Arthropoda</taxon>
        <taxon>Hexapoda</taxon>
        <taxon>Insecta</taxon>
        <taxon>Pterygota</taxon>
        <taxon>Neoptera</taxon>
        <taxon>Endopterygota</taxon>
        <taxon>Lepidoptera</taxon>
        <taxon>Glossata</taxon>
        <taxon>Ditrysia</taxon>
        <taxon>Tineoidea</taxon>
        <taxon>Psychidae</taxon>
        <taxon>Oiketicinae</taxon>
        <taxon>Eumeta</taxon>
    </lineage>
</organism>
<protein>
    <submittedName>
        <fullName evidence="1">Uncharacterized protein</fullName>
    </submittedName>
</protein>
<evidence type="ECO:0000313" key="1">
    <source>
        <dbReference type="EMBL" id="GBP97965.1"/>
    </source>
</evidence>
<accession>A0A4C2AGB3</accession>
<dbReference type="EMBL" id="BGZK01003035">
    <property type="protein sequence ID" value="GBP97965.1"/>
    <property type="molecule type" value="Genomic_DNA"/>
</dbReference>
<comment type="caution">
    <text evidence="1">The sequence shown here is derived from an EMBL/GenBank/DDBJ whole genome shotgun (WGS) entry which is preliminary data.</text>
</comment>
<gene>
    <name evidence="1" type="ORF">EVAR_90549_1</name>
</gene>
<reference evidence="1 2" key="1">
    <citation type="journal article" date="2019" name="Commun. Biol.">
        <title>The bagworm genome reveals a unique fibroin gene that provides high tensile strength.</title>
        <authorList>
            <person name="Kono N."/>
            <person name="Nakamura H."/>
            <person name="Ohtoshi R."/>
            <person name="Tomita M."/>
            <person name="Numata K."/>
            <person name="Arakawa K."/>
        </authorList>
    </citation>
    <scope>NUCLEOTIDE SEQUENCE [LARGE SCALE GENOMIC DNA]</scope>
</reference>
<dbReference type="AlphaFoldDB" id="A0A4C2AGB3"/>
<proteinExistence type="predicted"/>
<name>A0A4C2AGB3_EUMVA</name>
<keyword evidence="2" id="KW-1185">Reference proteome</keyword>
<evidence type="ECO:0000313" key="2">
    <source>
        <dbReference type="Proteomes" id="UP000299102"/>
    </source>
</evidence>
<sequence length="76" mass="8311">MYNHFKLPESVPADVPDYNIVIHDNNVPTGRRGCLHCRCGCCGPELRAQHAARAERALLAPPVPLRRVVVVSAQPG</sequence>